<comment type="similarity">
    <text evidence="4 14">Belongs to the cytochrome P450 family.</text>
</comment>
<keyword evidence="11 14" id="KW-0503">Monooxygenase</keyword>
<evidence type="ECO:0000256" key="8">
    <source>
        <dbReference type="ARBA" id="ARBA00022989"/>
    </source>
</evidence>
<dbReference type="InterPro" id="IPR001128">
    <property type="entry name" value="Cyt_P450"/>
</dbReference>
<proteinExistence type="inferred from homology"/>
<dbReference type="GO" id="GO:0016705">
    <property type="term" value="F:oxidoreductase activity, acting on paired donors, with incorporation or reduction of molecular oxygen"/>
    <property type="evidence" value="ECO:0007669"/>
    <property type="project" value="InterPro"/>
</dbReference>
<dbReference type="GO" id="GO:0005506">
    <property type="term" value="F:iron ion binding"/>
    <property type="evidence" value="ECO:0007669"/>
    <property type="project" value="InterPro"/>
</dbReference>
<keyword evidence="6" id="KW-0812">Transmembrane</keyword>
<dbReference type="InterPro" id="IPR036396">
    <property type="entry name" value="Cyt_P450_sf"/>
</dbReference>
<dbReference type="GO" id="GO:0020037">
    <property type="term" value="F:heme binding"/>
    <property type="evidence" value="ECO:0007669"/>
    <property type="project" value="InterPro"/>
</dbReference>
<dbReference type="PRINTS" id="PR00463">
    <property type="entry name" value="EP450I"/>
</dbReference>
<feature type="binding site" description="axial binding residue" evidence="13">
    <location>
        <position position="492"/>
    </location>
    <ligand>
        <name>heme</name>
        <dbReference type="ChEBI" id="CHEBI:30413"/>
    </ligand>
    <ligandPart>
        <name>Fe</name>
        <dbReference type="ChEBI" id="CHEBI:18248"/>
    </ligandPart>
</feature>
<dbReference type="OrthoDB" id="1470350at2759"/>
<accession>A0A8H6XNK6</accession>
<keyword evidence="8" id="KW-1133">Transmembrane helix</keyword>
<evidence type="ECO:0000256" key="3">
    <source>
        <dbReference type="ARBA" id="ARBA00004721"/>
    </source>
</evidence>
<comment type="pathway">
    <text evidence="3">Secondary metabolite biosynthesis; terpenoid biosynthesis.</text>
</comment>
<evidence type="ECO:0000256" key="11">
    <source>
        <dbReference type="ARBA" id="ARBA00023033"/>
    </source>
</evidence>
<keyword evidence="9 14" id="KW-0560">Oxidoreductase</keyword>
<dbReference type="InterPro" id="IPR002401">
    <property type="entry name" value="Cyt_P450_E_grp-I"/>
</dbReference>
<dbReference type="AlphaFoldDB" id="A0A8H6XNK6"/>
<dbReference type="Gene3D" id="1.10.630.10">
    <property type="entry name" value="Cytochrome P450"/>
    <property type="match status" value="1"/>
</dbReference>
<evidence type="ECO:0000313" key="15">
    <source>
        <dbReference type="EMBL" id="KAF7344588.1"/>
    </source>
</evidence>
<dbReference type="PRINTS" id="PR00385">
    <property type="entry name" value="P450"/>
</dbReference>
<organism evidence="15 16">
    <name type="scientific">Mycena sanguinolenta</name>
    <dbReference type="NCBI Taxonomy" id="230812"/>
    <lineage>
        <taxon>Eukaryota</taxon>
        <taxon>Fungi</taxon>
        <taxon>Dikarya</taxon>
        <taxon>Basidiomycota</taxon>
        <taxon>Agaricomycotina</taxon>
        <taxon>Agaricomycetes</taxon>
        <taxon>Agaricomycetidae</taxon>
        <taxon>Agaricales</taxon>
        <taxon>Marasmiineae</taxon>
        <taxon>Mycenaceae</taxon>
        <taxon>Mycena</taxon>
    </lineage>
</organism>
<sequence>MGPRCPSRSGHPCIQVNRELFFSPLESAMLESSSRISWPQVIVVFAAVWGFNALRRIFRVVKVALTPSEFPKLYTPLYPFSFPGGLFTSSSWIDGRDWHWVRRFQTYRQNETVLVVPILAGKPALWSSNMDIGHQVTGGHRSTFIKPPDSSGALLAWGMNITSAEGPMWRKHRRVVSPAFGPELYKLVWNKTREIYRDMIEVEGWKDSAVVDIPVIQKITAKVAFLLISTCGFGFPSTWEDSPRTADDGMPIQEALRIVAETSDLFMVFPEWLRFLPISRIREGSLARDRLRVFMQDQVTERRALVVAGDKRPDVFTIMVKANEDESSKYQLDDSELIGNVFIMLFGGHETTANSLAVTLGYLSIHEEIQNELVEQIMSVIGPTRDPEYDDYLKLDKVLAAFYEATRLIPAGHALIRQATEDTVLTVQNPIGEDGTKTVPIPKGTSVILDMVGVQYNPRYFEDPTDYKPSRWYGLPADSEQFTAFSIGPRACLGRRFATVEATCFLALLLRDWQVLPDLRARETKEAWRERVLNDVHVSITMKAGDFPIKLARRKSF</sequence>
<dbReference type="PROSITE" id="PS00086">
    <property type="entry name" value="CYTOCHROME_P450"/>
    <property type="match status" value="1"/>
</dbReference>
<dbReference type="Proteomes" id="UP000623467">
    <property type="component" value="Unassembled WGS sequence"/>
</dbReference>
<evidence type="ECO:0000256" key="2">
    <source>
        <dbReference type="ARBA" id="ARBA00004370"/>
    </source>
</evidence>
<evidence type="ECO:0000256" key="4">
    <source>
        <dbReference type="ARBA" id="ARBA00010617"/>
    </source>
</evidence>
<comment type="cofactor">
    <cofactor evidence="1 13">
        <name>heme</name>
        <dbReference type="ChEBI" id="CHEBI:30413"/>
    </cofactor>
</comment>
<comment type="subcellular location">
    <subcellularLocation>
        <location evidence="2">Membrane</location>
    </subcellularLocation>
</comment>
<dbReference type="InterPro" id="IPR050121">
    <property type="entry name" value="Cytochrome_P450_monoxygenase"/>
</dbReference>
<evidence type="ECO:0000256" key="9">
    <source>
        <dbReference type="ARBA" id="ARBA00023002"/>
    </source>
</evidence>
<comment type="caution">
    <text evidence="15">The sequence shown here is derived from an EMBL/GenBank/DDBJ whole genome shotgun (WGS) entry which is preliminary data.</text>
</comment>
<keyword evidence="7 13" id="KW-0479">Metal-binding</keyword>
<dbReference type="InterPro" id="IPR017972">
    <property type="entry name" value="Cyt_P450_CS"/>
</dbReference>
<dbReference type="GO" id="GO:0004497">
    <property type="term" value="F:monooxygenase activity"/>
    <property type="evidence" value="ECO:0007669"/>
    <property type="project" value="UniProtKB-KW"/>
</dbReference>
<dbReference type="Pfam" id="PF00067">
    <property type="entry name" value="p450"/>
    <property type="match status" value="1"/>
</dbReference>
<evidence type="ECO:0000256" key="7">
    <source>
        <dbReference type="ARBA" id="ARBA00022723"/>
    </source>
</evidence>
<dbReference type="PANTHER" id="PTHR24305:SF166">
    <property type="entry name" value="CYTOCHROME P450 12A4, MITOCHONDRIAL-RELATED"/>
    <property type="match status" value="1"/>
</dbReference>
<dbReference type="SUPFAM" id="SSF48264">
    <property type="entry name" value="Cytochrome P450"/>
    <property type="match status" value="1"/>
</dbReference>
<keyword evidence="16" id="KW-1185">Reference proteome</keyword>
<dbReference type="EMBL" id="JACAZH010000021">
    <property type="protein sequence ID" value="KAF7344588.1"/>
    <property type="molecule type" value="Genomic_DNA"/>
</dbReference>
<evidence type="ECO:0000256" key="5">
    <source>
        <dbReference type="ARBA" id="ARBA00022617"/>
    </source>
</evidence>
<evidence type="ECO:0000256" key="1">
    <source>
        <dbReference type="ARBA" id="ARBA00001971"/>
    </source>
</evidence>
<evidence type="ECO:0000256" key="12">
    <source>
        <dbReference type="ARBA" id="ARBA00023136"/>
    </source>
</evidence>
<name>A0A8H6XNK6_9AGAR</name>
<dbReference type="GO" id="GO:0016020">
    <property type="term" value="C:membrane"/>
    <property type="evidence" value="ECO:0007669"/>
    <property type="project" value="UniProtKB-SubCell"/>
</dbReference>
<keyword evidence="10 13" id="KW-0408">Iron</keyword>
<evidence type="ECO:0000256" key="13">
    <source>
        <dbReference type="PIRSR" id="PIRSR602401-1"/>
    </source>
</evidence>
<evidence type="ECO:0000256" key="10">
    <source>
        <dbReference type="ARBA" id="ARBA00023004"/>
    </source>
</evidence>
<protein>
    <recommendedName>
        <fullName evidence="17">Cytochrome P450</fullName>
    </recommendedName>
</protein>
<evidence type="ECO:0000256" key="14">
    <source>
        <dbReference type="RuleBase" id="RU000461"/>
    </source>
</evidence>
<keyword evidence="5 13" id="KW-0349">Heme</keyword>
<evidence type="ECO:0000256" key="6">
    <source>
        <dbReference type="ARBA" id="ARBA00022692"/>
    </source>
</evidence>
<gene>
    <name evidence="15" type="ORF">MSAN_01940900</name>
</gene>
<keyword evidence="12" id="KW-0472">Membrane</keyword>
<reference evidence="15" key="1">
    <citation type="submission" date="2020-05" db="EMBL/GenBank/DDBJ databases">
        <title>Mycena genomes resolve the evolution of fungal bioluminescence.</title>
        <authorList>
            <person name="Tsai I.J."/>
        </authorList>
    </citation>
    <scope>NUCLEOTIDE SEQUENCE</scope>
    <source>
        <strain evidence="15">160909Yilan</strain>
    </source>
</reference>
<evidence type="ECO:0000313" key="16">
    <source>
        <dbReference type="Proteomes" id="UP000623467"/>
    </source>
</evidence>
<evidence type="ECO:0008006" key="17">
    <source>
        <dbReference type="Google" id="ProtNLM"/>
    </source>
</evidence>
<dbReference type="PANTHER" id="PTHR24305">
    <property type="entry name" value="CYTOCHROME P450"/>
    <property type="match status" value="1"/>
</dbReference>